<comment type="caution">
    <text evidence="3">The sequence shown here is derived from an EMBL/GenBank/DDBJ whole genome shotgun (WGS) entry which is preliminary data.</text>
</comment>
<evidence type="ECO:0000259" key="2">
    <source>
        <dbReference type="PROSITE" id="PS50174"/>
    </source>
</evidence>
<feature type="region of interest" description="Disordered" evidence="1">
    <location>
        <begin position="237"/>
        <end position="277"/>
    </location>
</feature>
<dbReference type="PANTHER" id="PTHR14390:SF2">
    <property type="entry name" value="G PATCH DOMAIN-CONTAINING PROTEIN 3"/>
    <property type="match status" value="1"/>
</dbReference>
<dbReference type="SMART" id="SM00443">
    <property type="entry name" value="G_patch"/>
    <property type="match status" value="1"/>
</dbReference>
<feature type="compositionally biased region" description="Acidic residues" evidence="1">
    <location>
        <begin position="249"/>
        <end position="261"/>
    </location>
</feature>
<keyword evidence="4" id="KW-1185">Reference proteome</keyword>
<dbReference type="PANTHER" id="PTHR14390">
    <property type="entry name" value="G PATCH DOMAIN CONTAINING PROTEIN 3"/>
    <property type="match status" value="1"/>
</dbReference>
<dbReference type="GO" id="GO:0039536">
    <property type="term" value="P:negative regulation of RIG-I signaling pathway"/>
    <property type="evidence" value="ECO:0007669"/>
    <property type="project" value="InterPro"/>
</dbReference>
<proteinExistence type="predicted"/>
<evidence type="ECO:0000256" key="1">
    <source>
        <dbReference type="SAM" id="MobiDB-lite"/>
    </source>
</evidence>
<dbReference type="GO" id="GO:0045893">
    <property type="term" value="P:positive regulation of DNA-templated transcription"/>
    <property type="evidence" value="ECO:0007669"/>
    <property type="project" value="TreeGrafter"/>
</dbReference>
<dbReference type="GO" id="GO:0003676">
    <property type="term" value="F:nucleic acid binding"/>
    <property type="evidence" value="ECO:0007669"/>
    <property type="project" value="InterPro"/>
</dbReference>
<protein>
    <submittedName>
        <fullName evidence="3">G patch domain-containing protein 3</fullName>
    </submittedName>
</protein>
<dbReference type="EMBL" id="BMAO01028075">
    <property type="protein sequence ID" value="GFR21859.1"/>
    <property type="molecule type" value="Genomic_DNA"/>
</dbReference>
<dbReference type="InterPro" id="IPR000467">
    <property type="entry name" value="G_patch_dom"/>
</dbReference>
<dbReference type="PROSITE" id="PS50174">
    <property type="entry name" value="G_PATCH"/>
    <property type="match status" value="1"/>
</dbReference>
<feature type="domain" description="G-patch" evidence="2">
    <location>
        <begin position="373"/>
        <end position="421"/>
    </location>
</feature>
<dbReference type="AlphaFoldDB" id="A0A8X6IGP0"/>
<reference evidence="3" key="1">
    <citation type="submission" date="2020-07" db="EMBL/GenBank/DDBJ databases">
        <title>Multicomponent nature underlies the extraordinary mechanical properties of spider dragline silk.</title>
        <authorList>
            <person name="Kono N."/>
            <person name="Nakamura H."/>
            <person name="Mori M."/>
            <person name="Yoshida Y."/>
            <person name="Ohtoshi R."/>
            <person name="Malay A.D."/>
            <person name="Moran D.A.P."/>
            <person name="Tomita M."/>
            <person name="Numata K."/>
            <person name="Arakawa K."/>
        </authorList>
    </citation>
    <scope>NUCLEOTIDE SEQUENCE</scope>
</reference>
<feature type="compositionally biased region" description="Basic and acidic residues" evidence="1">
    <location>
        <begin position="262"/>
        <end position="277"/>
    </location>
</feature>
<feature type="compositionally biased region" description="Basic and acidic residues" evidence="1">
    <location>
        <begin position="239"/>
        <end position="248"/>
    </location>
</feature>
<name>A0A8X6IGP0_TRICU</name>
<dbReference type="GO" id="GO:0032480">
    <property type="term" value="P:negative regulation of type I interferon production"/>
    <property type="evidence" value="ECO:0007669"/>
    <property type="project" value="InterPro"/>
</dbReference>
<accession>A0A8X6IGP0</accession>
<dbReference type="OrthoDB" id="5842926at2759"/>
<sequence>MSIHKTDGVYVIINNIPKSYHSSHLRNFFSSFIETGGFVCFHYRHRPEIQKPSNPVVESDDKKSRFVSNCCVVKVDANRVNEFIDKYNGEHWLDSKGDTLATCCFLKKINLTEDDSSYCPESKSFKKGTVATNLPLDREKFSIQDVESLLEMNPPTFMPNGNVGTKTSHFLNEIRSCRMPPSLISKLGLQFPRNRSRRIYGSVAFDYRPKKERLKSKKEFSSKPKLEPVYHKKPWCPRIQEEKKRHDDSDDEKDSESEEEEWDRHEALHEDVSGQERNKERLFEEKIELKWEKGGSGLVFYTDAQYWDAKEGDFDAKTSDDWDIDMRAYERPALDIDKDMKDLVRMKLEEKRRNGTETEIDRRYDFAAFEKYSKGIGRKLLEAHGWKQGQGVGRNAAGIAEPLPNEGQLPSDKKGFGFRGEKLNRQPIQKKRKRRHNFNDSEDSFFISTIYDNPNETDPPESVFTSSSYSKLKYRQEFLKERM</sequence>
<organism evidence="3 4">
    <name type="scientific">Trichonephila clavata</name>
    <name type="common">Joro spider</name>
    <name type="synonym">Nephila clavata</name>
    <dbReference type="NCBI Taxonomy" id="2740835"/>
    <lineage>
        <taxon>Eukaryota</taxon>
        <taxon>Metazoa</taxon>
        <taxon>Ecdysozoa</taxon>
        <taxon>Arthropoda</taxon>
        <taxon>Chelicerata</taxon>
        <taxon>Arachnida</taxon>
        <taxon>Araneae</taxon>
        <taxon>Araneomorphae</taxon>
        <taxon>Entelegynae</taxon>
        <taxon>Araneoidea</taxon>
        <taxon>Nephilidae</taxon>
        <taxon>Trichonephila</taxon>
    </lineage>
</organism>
<dbReference type="Pfam" id="PF01585">
    <property type="entry name" value="G-patch"/>
    <property type="match status" value="1"/>
</dbReference>
<evidence type="ECO:0000313" key="4">
    <source>
        <dbReference type="Proteomes" id="UP000887116"/>
    </source>
</evidence>
<dbReference type="InterPro" id="IPR040341">
    <property type="entry name" value="GPATCH3"/>
</dbReference>
<gene>
    <name evidence="3" type="primary">GPATCH3</name>
    <name evidence="3" type="ORF">TNCT_536491</name>
</gene>
<dbReference type="Proteomes" id="UP000887116">
    <property type="component" value="Unassembled WGS sequence"/>
</dbReference>
<evidence type="ECO:0000313" key="3">
    <source>
        <dbReference type="EMBL" id="GFR21859.1"/>
    </source>
</evidence>